<accession>A0A5E4Y861</accession>
<dbReference type="GO" id="GO:0009253">
    <property type="term" value="P:peptidoglycan catabolic process"/>
    <property type="evidence" value="ECO:0007669"/>
    <property type="project" value="InterPro"/>
</dbReference>
<evidence type="ECO:0000256" key="5">
    <source>
        <dbReference type="ARBA" id="ARBA00011901"/>
    </source>
</evidence>
<dbReference type="CDD" id="cd06583">
    <property type="entry name" value="PGRP"/>
    <property type="match status" value="1"/>
</dbReference>
<dbReference type="GO" id="GO:0009254">
    <property type="term" value="P:peptidoglycan turnover"/>
    <property type="evidence" value="ECO:0007669"/>
    <property type="project" value="TreeGrafter"/>
</dbReference>
<dbReference type="EMBL" id="CABPSB010000020">
    <property type="protein sequence ID" value="VVE44836.1"/>
    <property type="molecule type" value="Genomic_DNA"/>
</dbReference>
<evidence type="ECO:0000256" key="12">
    <source>
        <dbReference type="ARBA" id="ARBA00042615"/>
    </source>
</evidence>
<evidence type="ECO:0000259" key="13">
    <source>
        <dbReference type="SMART" id="SM00644"/>
    </source>
</evidence>
<evidence type="ECO:0000256" key="1">
    <source>
        <dbReference type="ARBA" id="ARBA00001561"/>
    </source>
</evidence>
<dbReference type="InterPro" id="IPR051206">
    <property type="entry name" value="NAMLAA_amidase_2"/>
</dbReference>
<dbReference type="GO" id="GO:0071555">
    <property type="term" value="P:cell wall organization"/>
    <property type="evidence" value="ECO:0007669"/>
    <property type="project" value="UniProtKB-KW"/>
</dbReference>
<dbReference type="InterPro" id="IPR002502">
    <property type="entry name" value="Amidase_domain"/>
</dbReference>
<evidence type="ECO:0000256" key="7">
    <source>
        <dbReference type="ARBA" id="ARBA00022723"/>
    </source>
</evidence>
<feature type="domain" description="N-acetylmuramoyl-L-alanine amidase" evidence="13">
    <location>
        <begin position="26"/>
        <end position="174"/>
    </location>
</feature>
<keyword evidence="15" id="KW-1185">Reference proteome</keyword>
<dbReference type="RefSeq" id="WP_150670843.1">
    <property type="nucleotide sequence ID" value="NZ_CABPSB010000020.1"/>
</dbReference>
<evidence type="ECO:0000256" key="10">
    <source>
        <dbReference type="ARBA" id="ARBA00023316"/>
    </source>
</evidence>
<evidence type="ECO:0000256" key="9">
    <source>
        <dbReference type="ARBA" id="ARBA00022833"/>
    </source>
</evidence>
<evidence type="ECO:0000256" key="2">
    <source>
        <dbReference type="ARBA" id="ARBA00001947"/>
    </source>
</evidence>
<dbReference type="AlphaFoldDB" id="A0A5E4Y861"/>
<dbReference type="OrthoDB" id="9794842at2"/>
<keyword evidence="8" id="KW-0378">Hydrolase</keyword>
<dbReference type="Gene3D" id="3.40.80.10">
    <property type="entry name" value="Peptidoglycan recognition protein-like"/>
    <property type="match status" value="1"/>
</dbReference>
<gene>
    <name evidence="14" type="ORF">PAN31108_04350</name>
</gene>
<dbReference type="Proteomes" id="UP000406256">
    <property type="component" value="Unassembled WGS sequence"/>
</dbReference>
<evidence type="ECO:0000256" key="6">
    <source>
        <dbReference type="ARBA" id="ARBA00022490"/>
    </source>
</evidence>
<dbReference type="NCBIfam" id="NF008758">
    <property type="entry name" value="PRK11789.1"/>
    <property type="match status" value="1"/>
</dbReference>
<dbReference type="PANTHER" id="PTHR30417:SF4">
    <property type="entry name" value="1,6-ANHYDRO-N-ACETYLMURAMYL-L-ALANINE AMIDASE AMPD"/>
    <property type="match status" value="1"/>
</dbReference>
<dbReference type="SUPFAM" id="SSF55846">
    <property type="entry name" value="N-acetylmuramoyl-L-alanine amidase-like"/>
    <property type="match status" value="1"/>
</dbReference>
<dbReference type="SMART" id="SM00644">
    <property type="entry name" value="Ami_2"/>
    <property type="match status" value="1"/>
</dbReference>
<keyword evidence="10" id="KW-0961">Cell wall biogenesis/degradation</keyword>
<reference evidence="14 15" key="1">
    <citation type="submission" date="2019-08" db="EMBL/GenBank/DDBJ databases">
        <authorList>
            <person name="Peeters C."/>
        </authorList>
    </citation>
    <scope>NUCLEOTIDE SEQUENCE [LARGE SCALE GENOMIC DNA]</scope>
    <source>
        <strain evidence="14 15">LMG 31108</strain>
    </source>
</reference>
<dbReference type="GO" id="GO:0008745">
    <property type="term" value="F:N-acetylmuramoyl-L-alanine amidase activity"/>
    <property type="evidence" value="ECO:0007669"/>
    <property type="project" value="UniProtKB-EC"/>
</dbReference>
<comment type="catalytic activity">
    <reaction evidence="1">
        <text>Hydrolyzes the link between N-acetylmuramoyl residues and L-amino acid residues in certain cell-wall glycopeptides.</text>
        <dbReference type="EC" id="3.5.1.28"/>
    </reaction>
</comment>
<protein>
    <recommendedName>
        <fullName evidence="11">1,6-anhydro-N-acetylmuramyl-L-alanine amidase AmpD</fullName>
        <ecNumber evidence="5">3.5.1.28</ecNumber>
    </recommendedName>
    <alternativeName>
        <fullName evidence="12">N-acetylmuramoyl-L-alanine amidase</fullName>
    </alternativeName>
</protein>
<sequence length="211" mass="23227">MNAPDKLPVLTLDADGWIREAERLPSPNFDVRPQGMPIGLLVVHNISLPPGQFGGDEIPAFFQNRLDHDAHPFFDEIRGVHVSSHFLVRRDGALQQFVSCDARAWHAGASSFEGRTRCNDFSIGVELEGTDDLPFTMAQYVTLAALTRVLREQYPIQAVAGHADIAPGRKTDPGPHFEWQRLRRMAGLTPQALPFQTASRGDMSGDAEGGD</sequence>
<evidence type="ECO:0000256" key="3">
    <source>
        <dbReference type="ARBA" id="ARBA00004496"/>
    </source>
</evidence>
<name>A0A5E4Y861_9BURK</name>
<evidence type="ECO:0000313" key="15">
    <source>
        <dbReference type="Proteomes" id="UP000406256"/>
    </source>
</evidence>
<comment type="subcellular location">
    <subcellularLocation>
        <location evidence="3">Cytoplasm</location>
    </subcellularLocation>
</comment>
<keyword evidence="7" id="KW-0479">Metal-binding</keyword>
<evidence type="ECO:0000256" key="4">
    <source>
        <dbReference type="ARBA" id="ARBA00007553"/>
    </source>
</evidence>
<evidence type="ECO:0000256" key="8">
    <source>
        <dbReference type="ARBA" id="ARBA00022801"/>
    </source>
</evidence>
<evidence type="ECO:0000313" key="14">
    <source>
        <dbReference type="EMBL" id="VVE44836.1"/>
    </source>
</evidence>
<keyword evidence="6" id="KW-0963">Cytoplasm</keyword>
<comment type="cofactor">
    <cofactor evidence="2">
        <name>Zn(2+)</name>
        <dbReference type="ChEBI" id="CHEBI:29105"/>
    </cofactor>
</comment>
<proteinExistence type="inferred from homology"/>
<keyword evidence="9" id="KW-0862">Zinc</keyword>
<comment type="similarity">
    <text evidence="4">Belongs to the N-acetylmuramoyl-L-alanine amidase 2 family.</text>
</comment>
<evidence type="ECO:0000256" key="11">
    <source>
        <dbReference type="ARBA" id="ARBA00039257"/>
    </source>
</evidence>
<organism evidence="14 15">
    <name type="scientific">Pandoraea anhela</name>
    <dbReference type="NCBI Taxonomy" id="2508295"/>
    <lineage>
        <taxon>Bacteria</taxon>
        <taxon>Pseudomonadati</taxon>
        <taxon>Pseudomonadota</taxon>
        <taxon>Betaproteobacteria</taxon>
        <taxon>Burkholderiales</taxon>
        <taxon>Burkholderiaceae</taxon>
        <taxon>Pandoraea</taxon>
    </lineage>
</organism>
<dbReference type="GO" id="GO:0046872">
    <property type="term" value="F:metal ion binding"/>
    <property type="evidence" value="ECO:0007669"/>
    <property type="project" value="UniProtKB-KW"/>
</dbReference>
<dbReference type="Pfam" id="PF01510">
    <property type="entry name" value="Amidase_2"/>
    <property type="match status" value="1"/>
</dbReference>
<dbReference type="EC" id="3.5.1.28" evidence="5"/>
<dbReference type="PANTHER" id="PTHR30417">
    <property type="entry name" value="N-ACETYLMURAMOYL-L-ALANINE AMIDASE AMID"/>
    <property type="match status" value="1"/>
</dbReference>
<dbReference type="InterPro" id="IPR036505">
    <property type="entry name" value="Amidase/PGRP_sf"/>
</dbReference>
<dbReference type="GO" id="GO:0005737">
    <property type="term" value="C:cytoplasm"/>
    <property type="evidence" value="ECO:0007669"/>
    <property type="project" value="UniProtKB-SubCell"/>
</dbReference>